<evidence type="ECO:0000313" key="3">
    <source>
        <dbReference type="Proteomes" id="UP000605970"/>
    </source>
</evidence>
<reference evidence="2" key="1">
    <citation type="journal article" date="2020" name="Ecol. Evol.">
        <title>Genome structure and content of the rice root-knot nematode (Meloidogyne graminicola).</title>
        <authorList>
            <person name="Phan N.T."/>
            <person name="Danchin E.G.J."/>
            <person name="Klopp C."/>
            <person name="Perfus-Barbeoch L."/>
            <person name="Kozlowski D.K."/>
            <person name="Koutsovoulos G.D."/>
            <person name="Lopez-Roques C."/>
            <person name="Bouchez O."/>
            <person name="Zahm M."/>
            <person name="Besnard G."/>
            <person name="Bellafiore S."/>
        </authorList>
    </citation>
    <scope>NUCLEOTIDE SEQUENCE</scope>
    <source>
        <strain evidence="2">VN-18</strain>
    </source>
</reference>
<dbReference type="AlphaFoldDB" id="A0A8S9ZJC9"/>
<feature type="transmembrane region" description="Helical" evidence="1">
    <location>
        <begin position="58"/>
        <end position="75"/>
    </location>
</feature>
<gene>
    <name evidence="2" type="ORF">Mgra_00007026</name>
</gene>
<sequence>MSVDTSDIAEIRQRMLTKDEAMEKLLTKDDAEGEFVTLAQFKEFKDDMKGIRTYKLELMKMSIILLLFFAFLMIFNTNSETRLEKFEKMYAKLPNPIPIYLNIFPCPNCEEWCANHPKYTCNYSCGPPYYDFYGVKDINIHRPFIGENVVKELKGEMENFVHDALVKRFLNVSKVVIKNTYVSKEVKQIKEFCANLTNKNFTCKFHNSKYPICSSDFKAYDSGMEGFCKLAKDCYAKIKNEPINLKECTDIIDSFYIVKLKIDRDNINSNYSWTIDNNDEEMLTKYFGM</sequence>
<accession>A0A8S9ZJC9</accession>
<name>A0A8S9ZJC9_9BILA</name>
<keyword evidence="1" id="KW-1133">Transmembrane helix</keyword>
<keyword evidence="1" id="KW-0812">Transmembrane</keyword>
<dbReference type="OrthoDB" id="5910610at2759"/>
<evidence type="ECO:0000256" key="1">
    <source>
        <dbReference type="SAM" id="Phobius"/>
    </source>
</evidence>
<keyword evidence="1" id="KW-0472">Membrane</keyword>
<keyword evidence="3" id="KW-1185">Reference proteome</keyword>
<dbReference type="EMBL" id="JABEBT010000074">
    <property type="protein sequence ID" value="KAF7633533.1"/>
    <property type="molecule type" value="Genomic_DNA"/>
</dbReference>
<organism evidence="2 3">
    <name type="scientific">Meloidogyne graminicola</name>
    <dbReference type="NCBI Taxonomy" id="189291"/>
    <lineage>
        <taxon>Eukaryota</taxon>
        <taxon>Metazoa</taxon>
        <taxon>Ecdysozoa</taxon>
        <taxon>Nematoda</taxon>
        <taxon>Chromadorea</taxon>
        <taxon>Rhabditida</taxon>
        <taxon>Tylenchina</taxon>
        <taxon>Tylenchomorpha</taxon>
        <taxon>Tylenchoidea</taxon>
        <taxon>Meloidogynidae</taxon>
        <taxon>Meloidogyninae</taxon>
        <taxon>Meloidogyne</taxon>
    </lineage>
</organism>
<comment type="caution">
    <text evidence="2">The sequence shown here is derived from an EMBL/GenBank/DDBJ whole genome shotgun (WGS) entry which is preliminary data.</text>
</comment>
<protein>
    <submittedName>
        <fullName evidence="2">Uncharacterized protein</fullName>
    </submittedName>
</protein>
<evidence type="ECO:0000313" key="2">
    <source>
        <dbReference type="EMBL" id="KAF7633533.1"/>
    </source>
</evidence>
<dbReference type="Proteomes" id="UP000605970">
    <property type="component" value="Unassembled WGS sequence"/>
</dbReference>
<proteinExistence type="predicted"/>